<dbReference type="PANTHER" id="PTHR23199">
    <property type="entry name" value="NEUROTROPHIN 1-RELATED"/>
    <property type="match status" value="1"/>
</dbReference>
<accession>A0A8R2GBU0</accession>
<dbReference type="GeneID" id="101738673"/>
<evidence type="ECO:0000259" key="5">
    <source>
        <dbReference type="Pfam" id="PF16077"/>
    </source>
</evidence>
<dbReference type="InterPro" id="IPR032104">
    <property type="entry name" value="Spaetzle"/>
</dbReference>
<protein>
    <recommendedName>
        <fullName evidence="5">Spaetzle domain-containing protein</fullName>
    </recommendedName>
</protein>
<evidence type="ECO:0000313" key="6">
    <source>
        <dbReference type="EnsemblMetazoa" id="XP_012550111.2"/>
    </source>
</evidence>
<organism evidence="6 7">
    <name type="scientific">Bombyx mori</name>
    <name type="common">Silk moth</name>
    <dbReference type="NCBI Taxonomy" id="7091"/>
    <lineage>
        <taxon>Eukaryota</taxon>
        <taxon>Metazoa</taxon>
        <taxon>Ecdysozoa</taxon>
        <taxon>Arthropoda</taxon>
        <taxon>Hexapoda</taxon>
        <taxon>Insecta</taxon>
        <taxon>Pterygota</taxon>
        <taxon>Neoptera</taxon>
        <taxon>Endopterygota</taxon>
        <taxon>Lepidoptera</taxon>
        <taxon>Glossata</taxon>
        <taxon>Ditrysia</taxon>
        <taxon>Bombycoidea</taxon>
        <taxon>Bombycidae</taxon>
        <taxon>Bombycinae</taxon>
        <taxon>Bombyx</taxon>
    </lineage>
</organism>
<keyword evidence="1 4" id="KW-0732">Signal</keyword>
<proteinExistence type="predicted"/>
<feature type="signal peptide" evidence="4">
    <location>
        <begin position="1"/>
        <end position="18"/>
    </location>
</feature>
<evidence type="ECO:0000256" key="3">
    <source>
        <dbReference type="ARBA" id="ARBA00023180"/>
    </source>
</evidence>
<dbReference type="Pfam" id="PF16077">
    <property type="entry name" value="Spaetzle"/>
    <property type="match status" value="1"/>
</dbReference>
<keyword evidence="7" id="KW-1185">Reference proteome</keyword>
<dbReference type="GO" id="GO:0021556">
    <property type="term" value="P:central nervous system formation"/>
    <property type="evidence" value="ECO:0007669"/>
    <property type="project" value="TreeGrafter"/>
</dbReference>
<dbReference type="GO" id="GO:0005615">
    <property type="term" value="C:extracellular space"/>
    <property type="evidence" value="ECO:0007669"/>
    <property type="project" value="UniProtKB-ARBA"/>
</dbReference>
<dbReference type="PANTHER" id="PTHR23199:SF12">
    <property type="entry name" value="NEUROTROPHIN 1-RELATED"/>
    <property type="match status" value="1"/>
</dbReference>
<dbReference type="RefSeq" id="XP_012550111.2">
    <property type="nucleotide sequence ID" value="XM_012694657.4"/>
</dbReference>
<keyword evidence="2" id="KW-1015">Disulfide bond</keyword>
<evidence type="ECO:0000313" key="7">
    <source>
        <dbReference type="Proteomes" id="UP000005204"/>
    </source>
</evidence>
<evidence type="ECO:0000256" key="4">
    <source>
        <dbReference type="SAM" id="SignalP"/>
    </source>
</evidence>
<dbReference type="GO" id="GO:0008083">
    <property type="term" value="F:growth factor activity"/>
    <property type="evidence" value="ECO:0007669"/>
    <property type="project" value="TreeGrafter"/>
</dbReference>
<evidence type="ECO:0000256" key="1">
    <source>
        <dbReference type="ARBA" id="ARBA00022729"/>
    </source>
</evidence>
<dbReference type="InterPro" id="IPR029034">
    <property type="entry name" value="Cystine-knot_cytokine"/>
</dbReference>
<dbReference type="KEGG" id="bmor:101738673"/>
<reference evidence="7" key="1">
    <citation type="journal article" date="2008" name="Insect Biochem. Mol. Biol.">
        <title>The genome of a lepidopteran model insect, the silkworm Bombyx mori.</title>
        <authorList>
            <consortium name="International Silkworm Genome Consortium"/>
        </authorList>
    </citation>
    <scope>NUCLEOTIDE SEQUENCE [LARGE SCALE GENOMIC DNA]</scope>
    <source>
        <strain evidence="7">p50T</strain>
    </source>
</reference>
<dbReference type="InterPro" id="IPR052444">
    <property type="entry name" value="Spz/Toll_ligand-like"/>
</dbReference>
<evidence type="ECO:0000256" key="2">
    <source>
        <dbReference type="ARBA" id="ARBA00023157"/>
    </source>
</evidence>
<dbReference type="Gene3D" id="2.10.90.10">
    <property type="entry name" value="Cystine-knot cytokines"/>
    <property type="match status" value="1"/>
</dbReference>
<dbReference type="EnsemblMetazoa" id="XM_012694657.3">
    <property type="protein sequence ID" value="XP_012550111.2"/>
    <property type="gene ID" value="LOC101738673"/>
</dbReference>
<dbReference type="GO" id="GO:0005121">
    <property type="term" value="F:Toll binding"/>
    <property type="evidence" value="ECO:0007669"/>
    <property type="project" value="TreeGrafter"/>
</dbReference>
<dbReference type="GO" id="GO:0045087">
    <property type="term" value="P:innate immune response"/>
    <property type="evidence" value="ECO:0007669"/>
    <property type="project" value="TreeGrafter"/>
</dbReference>
<dbReference type="SUPFAM" id="SSF57501">
    <property type="entry name" value="Cystine-knot cytokines"/>
    <property type="match status" value="1"/>
</dbReference>
<reference evidence="6" key="2">
    <citation type="submission" date="2022-06" db="UniProtKB">
        <authorList>
            <consortium name="EnsemblMetazoa"/>
        </authorList>
    </citation>
    <scope>IDENTIFICATION</scope>
    <source>
        <strain evidence="6">p50T (Dazao)</strain>
    </source>
</reference>
<dbReference type="AlphaFoldDB" id="A0A8R2GBU0"/>
<sequence length="207" mass="23797">MYTGFCFLLISICALSFAKELDRKQREKDYVPLKYPGPIQDVGNRYGSPDSGVPEECRDKNFCTIKPPDYPQARFNDMFKDTEYEPQPNLVIEAFGDRQGDPDAEDNCPTDITFEPLFLVRSRSGDWRTVVQAPEKNYLQKVRLETCKQVGGTCFVDLNLTPDIVTFCKQKYSVWEFLVDDGKNGTETIQSELPICCSCHYKIKERK</sequence>
<name>A0A8R2GBU0_BOMMO</name>
<feature type="domain" description="Spaetzle" evidence="5">
    <location>
        <begin position="119"/>
        <end position="201"/>
    </location>
</feature>
<dbReference type="Proteomes" id="UP000005204">
    <property type="component" value="Unassembled WGS sequence"/>
</dbReference>
<feature type="chain" id="PRO_5035808280" description="Spaetzle domain-containing protein" evidence="4">
    <location>
        <begin position="19"/>
        <end position="207"/>
    </location>
</feature>
<keyword evidence="3" id="KW-0325">Glycoprotein</keyword>